<proteinExistence type="predicted"/>
<dbReference type="AlphaFoldDB" id="A0A6N7IQJ2"/>
<keyword evidence="2" id="KW-1185">Reference proteome</keyword>
<dbReference type="EMBL" id="WHYR01000019">
    <property type="protein sequence ID" value="MQL52304.1"/>
    <property type="molecule type" value="Genomic_DNA"/>
</dbReference>
<protein>
    <submittedName>
        <fullName evidence="1">Uncharacterized protein</fullName>
    </submittedName>
</protein>
<comment type="caution">
    <text evidence="1">The sequence shown here is derived from an EMBL/GenBank/DDBJ whole genome shotgun (WGS) entry which is preliminary data.</text>
</comment>
<sequence length="257" mass="28627">MVDIAVFAEGPTEWLAVRKLWKKGILKEANLLGSQKKKVDDWLKTVDKLIVTKEEGILIDPPCSNILLLYDQEQESEPGNVSQRIAKNAQKAGLSLIFTPIHPYGNIFLANGNELTVSLHVADRPGPDGNRDFDGYIIDLLESAGPEIVADLLNDNKMTISSLRNKVQHLPAKEETVYLLGKEDIPELMNERGWGVQRSKTLLYSFITATQINKSHVWFSEKVIEKAPAEKLRLVFAPLIAAWDALVTMATVDALRG</sequence>
<name>A0A6N7IQJ2_9FIRM</name>
<organism evidence="1 2">
    <name type="scientific">Desulfofundulus thermobenzoicus</name>
    <dbReference type="NCBI Taxonomy" id="29376"/>
    <lineage>
        <taxon>Bacteria</taxon>
        <taxon>Bacillati</taxon>
        <taxon>Bacillota</taxon>
        <taxon>Clostridia</taxon>
        <taxon>Eubacteriales</taxon>
        <taxon>Peptococcaceae</taxon>
        <taxon>Desulfofundulus</taxon>
    </lineage>
</organism>
<evidence type="ECO:0000313" key="1">
    <source>
        <dbReference type="EMBL" id="MQL52304.1"/>
    </source>
</evidence>
<reference evidence="1 2" key="1">
    <citation type="submission" date="2019-10" db="EMBL/GenBank/DDBJ databases">
        <title>Comparative genomics of sulfur disproportionating microorganisms.</title>
        <authorList>
            <person name="Ward L.M."/>
            <person name="Bertran E."/>
            <person name="Johnston D."/>
        </authorList>
    </citation>
    <scope>NUCLEOTIDE SEQUENCE [LARGE SCALE GENOMIC DNA]</scope>
    <source>
        <strain evidence="1 2">DSM 14055</strain>
    </source>
</reference>
<dbReference type="RefSeq" id="WP_152946239.1">
    <property type="nucleotide sequence ID" value="NZ_WHYR01000019.1"/>
</dbReference>
<evidence type="ECO:0000313" key="2">
    <source>
        <dbReference type="Proteomes" id="UP000441717"/>
    </source>
</evidence>
<dbReference type="Proteomes" id="UP000441717">
    <property type="component" value="Unassembled WGS sequence"/>
</dbReference>
<gene>
    <name evidence="1" type="ORF">GFC01_08475</name>
</gene>
<accession>A0A6N7IQJ2</accession>